<accession>A0AC61N602</accession>
<reference evidence="1" key="1">
    <citation type="submission" date="2021-01" db="EMBL/GenBank/DDBJ databases">
        <title>Complete genome sequence of Clostridiales bacterium R-7.</title>
        <authorList>
            <person name="Mahoney-Kurpe S.C."/>
            <person name="Palevich N."/>
            <person name="Koike S."/>
            <person name="Moon C.D."/>
            <person name="Attwood G.T."/>
        </authorList>
    </citation>
    <scope>NUCLEOTIDE SEQUENCE</scope>
    <source>
        <strain evidence="1">R-7</strain>
    </source>
</reference>
<sequence length="407" mass="45792">MSEQRDKAFVQHAIDTGLESMQGNPFLAQRIMNQERTEQPVMKKKISFAFILAMILLLVSIATAVAGAVNEDFNTWLYGIWPEAAMKLMPVDMSCENKGIRMEVISAVNEGSQVYVTFSMQDLEGDRITRNTTADVSAQSGSINTSFSQTAEPLYQPDNKTMVFGWRIRFDDNLQEHKTLTFSVDSLIPDQIQFIDLLPLYRQYAAGAKTMPVPENASALRNARPDEIRQSGPAGSSDPDSLPEEDLAFLCYANGQETDIPEGMRVLDNHSALEIPLTEDVALSGIGMVDGQLHVQIHMFSKGYHPVNPDHDTGYWINMYDAAADKIFTSRARYTDPDKLPNGISEILWNESLKNGRKEYWREWIFAVDTEPTEAQKLHAEIHTYNGSVDGPWQADIPLRLIRKSHQ</sequence>
<proteinExistence type="predicted"/>
<evidence type="ECO:0000313" key="1">
    <source>
        <dbReference type="EMBL" id="QUC66453.1"/>
    </source>
</evidence>
<protein>
    <submittedName>
        <fullName evidence="1">DUF4179 domain-containing protein</fullName>
    </submittedName>
</protein>
<dbReference type="Proteomes" id="UP000682782">
    <property type="component" value="Chromosome"/>
</dbReference>
<keyword evidence="2" id="KW-1185">Reference proteome</keyword>
<organism evidence="1 2">
    <name type="scientific">Aristaeella hokkaidonensis</name>
    <dbReference type="NCBI Taxonomy" id="3046382"/>
    <lineage>
        <taxon>Bacteria</taxon>
        <taxon>Bacillati</taxon>
        <taxon>Bacillota</taxon>
        <taxon>Clostridia</taxon>
        <taxon>Eubacteriales</taxon>
        <taxon>Aristaeellaceae</taxon>
        <taxon>Aristaeella</taxon>
    </lineage>
</organism>
<evidence type="ECO:0000313" key="2">
    <source>
        <dbReference type="Proteomes" id="UP000682782"/>
    </source>
</evidence>
<name>A0AC61N602_9FIRM</name>
<dbReference type="EMBL" id="CP068393">
    <property type="protein sequence ID" value="QUC66453.1"/>
    <property type="molecule type" value="Genomic_DNA"/>
</dbReference>
<gene>
    <name evidence="1" type="ORF">JYE49_11355</name>
</gene>